<sequence length="1213" mass="136406">MDGEEPTQATQNVLDPRRVGKQNSGFSDEDISDIICILYPDSQSAREELQHLVDQDSPHIIGRDEADGVQPDYAHEDDASRFQKERSSNYAIILRLSTKLRNPAAGFAFGRNSARCDVVFVKDPQRRISNIHFRIYVNEYGTVMIEDQSTNGTFVDRRLLVSHPDAKGGADPPTSKWVLSSGAIIKIYLHKGAIDDLAFRVRIPRRDEGYDRAYITKVDDFFSRHILKRQNETITAGPGGHVDLFKPPAPAPLRRGETNESPRPQSRSPSKKRDAPQTLPKEWTGSGKYNRIGMIGKGAFAVVHRVTSKYDGLPYAAKELEKRRFIKNGVLDQKVENEMKIMQRVKHPNIVRYIEHFEWDDRLLIIIMEFIPGGDLGKLISDHGPLSEGVVRTMSQQLLSALGYLHTNNITHRDVKPDNILINSLNPIDLKLTDFGLSKMVDSEQTFLRTFCGTLLYCAPEVYTEYAEYDDNGIRSRGKKVRRMPGQRYNHAVDIWSLGGVLFYTMTGAPPYPVKGGISYSELLHKIMTSRLSISPLQRIGASGQAIEFLCRMLQRRPEHRATVAELDSHTWLNPMGPSIEASQSFDEITDDEDMIDNFSNDNFSQFQPRHYEEDRVSDSMGEESDKDLTFGQHTQPPRLFGEVGVSAIGSSGVIPEDFLNLQASNPSTGETEILGDDVDEAYQSDDSVTSKGRPRRNISRQTTISIAQNQSADQLQSLVEDVASQSLGGNESVVQNLAPPNYSMRSSEFNTSKRRIRSHDTSDEFDEDTPPGKPTMKRLKSEANMDTLTNDVIDEYKLLALIPQIKRLGSGRQIDGPYPKMSFWTPDRKTWHLDYPEMTQLQHGAFSQAARERGEEFAPGKTPLWDLAIRYFPPMPQGQSRREPNAMSRLVLKQDDPDMMDDIMEFPPTAAPVEFDQVPDTLALNTQIVVPVQDDMLMERAVGIFESHSDSSIQKISVPVTDSLVSFGRGPENTNVFLPRTESRVPKYAFKMMLWKDGPGYDPAKDPSKVPAPWHGEPRDNPSDYSFYISTKATCGIHINGFLLASTDSKNHAGPARLWTQVYSGDELLVWGTTKPQNQTKLIFKCFWGASAQARGDKKGLQVAPPSLAQQLDAACQKTEKRIRDVAEKKKKLDVGNADLEDRKRFVEREREKSQLFEAKRLEAVSYFRMRQTQPSRRGSPASAPPTSHASRTLTTQLSRLSPEKEIGFAGS</sequence>
<dbReference type="PROSITE" id="PS50011">
    <property type="entry name" value="PROTEIN_KINASE_DOM"/>
    <property type="match status" value="1"/>
</dbReference>
<dbReference type="GO" id="GO:0004674">
    <property type="term" value="F:protein serine/threonine kinase activity"/>
    <property type="evidence" value="ECO:0007669"/>
    <property type="project" value="InterPro"/>
</dbReference>
<feature type="compositionally biased region" description="Basic and acidic residues" evidence="9">
    <location>
        <begin position="1203"/>
        <end position="1213"/>
    </location>
</feature>
<dbReference type="InterPro" id="IPR008271">
    <property type="entry name" value="Ser/Thr_kinase_AS"/>
</dbReference>
<dbReference type="SMART" id="SM00220">
    <property type="entry name" value="S_TKc"/>
    <property type="match status" value="1"/>
</dbReference>
<reference evidence="12" key="1">
    <citation type="journal article" date="2021" name="Nat. Commun.">
        <title>Genetic determinants of endophytism in the Arabidopsis root mycobiome.</title>
        <authorList>
            <person name="Mesny F."/>
            <person name="Miyauchi S."/>
            <person name="Thiergart T."/>
            <person name="Pickel B."/>
            <person name="Atanasova L."/>
            <person name="Karlsson M."/>
            <person name="Huettel B."/>
            <person name="Barry K.W."/>
            <person name="Haridas S."/>
            <person name="Chen C."/>
            <person name="Bauer D."/>
            <person name="Andreopoulos W."/>
            <person name="Pangilinan J."/>
            <person name="LaButti K."/>
            <person name="Riley R."/>
            <person name="Lipzen A."/>
            <person name="Clum A."/>
            <person name="Drula E."/>
            <person name="Henrissat B."/>
            <person name="Kohler A."/>
            <person name="Grigoriev I.V."/>
            <person name="Martin F.M."/>
            <person name="Hacquard S."/>
        </authorList>
    </citation>
    <scope>NUCLEOTIDE SEQUENCE</scope>
    <source>
        <strain evidence="12">MPI-CAGE-AT-0021</strain>
    </source>
</reference>
<evidence type="ECO:0000256" key="3">
    <source>
        <dbReference type="ARBA" id="ARBA00022448"/>
    </source>
</evidence>
<dbReference type="SUPFAM" id="SSF56112">
    <property type="entry name" value="Protein kinase-like (PK-like)"/>
    <property type="match status" value="1"/>
</dbReference>
<dbReference type="GO" id="GO:0006914">
    <property type="term" value="P:autophagy"/>
    <property type="evidence" value="ECO:0007669"/>
    <property type="project" value="UniProtKB-KW"/>
</dbReference>
<dbReference type="SUPFAM" id="SSF49879">
    <property type="entry name" value="SMAD/FHA domain"/>
    <property type="match status" value="1"/>
</dbReference>
<evidence type="ECO:0000256" key="9">
    <source>
        <dbReference type="SAM" id="MobiDB-lite"/>
    </source>
</evidence>
<feature type="region of interest" description="Disordered" evidence="9">
    <location>
        <begin position="1"/>
        <end position="26"/>
    </location>
</feature>
<gene>
    <name evidence="12" type="ORF">B0J13DRAFT_537403</name>
</gene>
<feature type="binding site" evidence="8">
    <location>
        <position position="318"/>
    </location>
    <ligand>
        <name>ATP</name>
        <dbReference type="ChEBI" id="CHEBI:30616"/>
    </ligand>
</feature>
<comment type="subcellular location">
    <subcellularLocation>
        <location evidence="1">Preautophagosomal structure membrane</location>
        <topology evidence="1">Peripheral membrane protein</topology>
    </subcellularLocation>
</comment>
<evidence type="ECO:0000256" key="8">
    <source>
        <dbReference type="PROSITE-ProRule" id="PRU10141"/>
    </source>
</evidence>
<dbReference type="FunFam" id="3.30.200.20:FF:000470">
    <property type="entry name" value="Serine/threonine-protein kinase RAD53"/>
    <property type="match status" value="1"/>
</dbReference>
<dbReference type="EMBL" id="JAGMUU010000001">
    <property type="protein sequence ID" value="KAH7162963.1"/>
    <property type="molecule type" value="Genomic_DNA"/>
</dbReference>
<evidence type="ECO:0000256" key="4">
    <source>
        <dbReference type="ARBA" id="ARBA00022741"/>
    </source>
</evidence>
<evidence type="ECO:0000256" key="6">
    <source>
        <dbReference type="ARBA" id="ARBA00023006"/>
    </source>
</evidence>
<dbReference type="Pfam" id="PF00498">
    <property type="entry name" value="FHA"/>
    <property type="match status" value="1"/>
</dbReference>
<feature type="region of interest" description="Disordered" evidence="9">
    <location>
        <begin position="601"/>
        <end position="637"/>
    </location>
</feature>
<name>A0A9P9FL80_9HYPO</name>
<dbReference type="PROSITE" id="PS00108">
    <property type="entry name" value="PROTEIN_KINASE_ST"/>
    <property type="match status" value="1"/>
</dbReference>
<evidence type="ECO:0000313" key="12">
    <source>
        <dbReference type="EMBL" id="KAH7162963.1"/>
    </source>
</evidence>
<dbReference type="Proteomes" id="UP000717696">
    <property type="component" value="Unassembled WGS sequence"/>
</dbReference>
<evidence type="ECO:0000256" key="1">
    <source>
        <dbReference type="ARBA" id="ARBA00004623"/>
    </source>
</evidence>
<dbReference type="InterPro" id="IPR045269">
    <property type="entry name" value="Atg1-like"/>
</dbReference>
<dbReference type="SMART" id="SM00240">
    <property type="entry name" value="FHA"/>
    <property type="match status" value="1"/>
</dbReference>
<dbReference type="Gene3D" id="1.10.510.10">
    <property type="entry name" value="Transferase(Phosphotransferase) domain 1"/>
    <property type="match status" value="1"/>
</dbReference>
<dbReference type="GO" id="GO:0005524">
    <property type="term" value="F:ATP binding"/>
    <property type="evidence" value="ECO:0007669"/>
    <property type="project" value="UniProtKB-UniRule"/>
</dbReference>
<feature type="domain" description="Protein kinase" evidence="11">
    <location>
        <begin position="289"/>
        <end position="573"/>
    </location>
</feature>
<proteinExistence type="inferred from homology"/>
<evidence type="ECO:0000259" key="11">
    <source>
        <dbReference type="PROSITE" id="PS50011"/>
    </source>
</evidence>
<keyword evidence="13" id="KW-1185">Reference proteome</keyword>
<dbReference type="GO" id="GO:0034045">
    <property type="term" value="C:phagophore assembly site membrane"/>
    <property type="evidence" value="ECO:0007669"/>
    <property type="project" value="UniProtKB-SubCell"/>
</dbReference>
<dbReference type="InterPro" id="IPR017441">
    <property type="entry name" value="Protein_kinase_ATP_BS"/>
</dbReference>
<evidence type="ECO:0000256" key="7">
    <source>
        <dbReference type="ARBA" id="ARBA00030237"/>
    </source>
</evidence>
<accession>A0A9P9FL80</accession>
<dbReference type="InterPro" id="IPR011009">
    <property type="entry name" value="Kinase-like_dom_sf"/>
</dbReference>
<keyword evidence="4 8" id="KW-0547">Nucleotide-binding</keyword>
<feature type="region of interest" description="Disordered" evidence="9">
    <location>
        <begin position="733"/>
        <end position="779"/>
    </location>
</feature>
<dbReference type="InterPro" id="IPR008984">
    <property type="entry name" value="SMAD_FHA_dom_sf"/>
</dbReference>
<protein>
    <recommendedName>
        <fullName evidence="7">Autophagy-related protein 1</fullName>
    </recommendedName>
</protein>
<keyword evidence="3" id="KW-0813">Transport</keyword>
<dbReference type="PROSITE" id="PS50006">
    <property type="entry name" value="FHA_DOMAIN"/>
    <property type="match status" value="1"/>
</dbReference>
<dbReference type="PROSITE" id="PS00107">
    <property type="entry name" value="PROTEIN_KINASE_ATP"/>
    <property type="match status" value="1"/>
</dbReference>
<dbReference type="OrthoDB" id="504170at2759"/>
<keyword evidence="6" id="KW-0072">Autophagy</keyword>
<feature type="region of interest" description="Disordered" evidence="9">
    <location>
        <begin position="233"/>
        <end position="285"/>
    </location>
</feature>
<organism evidence="12 13">
    <name type="scientific">Dactylonectria estremocensis</name>
    <dbReference type="NCBI Taxonomy" id="1079267"/>
    <lineage>
        <taxon>Eukaryota</taxon>
        <taxon>Fungi</taxon>
        <taxon>Dikarya</taxon>
        <taxon>Ascomycota</taxon>
        <taxon>Pezizomycotina</taxon>
        <taxon>Sordariomycetes</taxon>
        <taxon>Hypocreomycetidae</taxon>
        <taxon>Hypocreales</taxon>
        <taxon>Nectriaceae</taxon>
        <taxon>Dactylonectria</taxon>
    </lineage>
</organism>
<evidence type="ECO:0000256" key="5">
    <source>
        <dbReference type="ARBA" id="ARBA00022840"/>
    </source>
</evidence>
<feature type="compositionally biased region" description="Low complexity" evidence="9">
    <location>
        <begin position="1176"/>
        <end position="1192"/>
    </location>
</feature>
<keyword evidence="5 8" id="KW-0067">ATP-binding</keyword>
<dbReference type="Gene3D" id="2.60.200.20">
    <property type="match status" value="1"/>
</dbReference>
<dbReference type="InterPro" id="IPR000253">
    <property type="entry name" value="FHA_dom"/>
</dbReference>
<comment type="caution">
    <text evidence="12">The sequence shown here is derived from an EMBL/GenBank/DDBJ whole genome shotgun (WGS) entry which is preliminary data.</text>
</comment>
<dbReference type="Pfam" id="PF00069">
    <property type="entry name" value="Pkinase"/>
    <property type="match status" value="1"/>
</dbReference>
<feature type="region of interest" description="Disordered" evidence="9">
    <location>
        <begin position="1170"/>
        <end position="1213"/>
    </location>
</feature>
<dbReference type="PANTHER" id="PTHR24348">
    <property type="entry name" value="SERINE/THREONINE-PROTEIN KINASE UNC-51-RELATED"/>
    <property type="match status" value="1"/>
</dbReference>
<dbReference type="InterPro" id="IPR000719">
    <property type="entry name" value="Prot_kinase_dom"/>
</dbReference>
<dbReference type="GO" id="GO:0010506">
    <property type="term" value="P:regulation of autophagy"/>
    <property type="evidence" value="ECO:0007669"/>
    <property type="project" value="InterPro"/>
</dbReference>
<evidence type="ECO:0000313" key="13">
    <source>
        <dbReference type="Proteomes" id="UP000717696"/>
    </source>
</evidence>
<feature type="domain" description="FHA" evidence="10">
    <location>
        <begin position="107"/>
        <end position="160"/>
    </location>
</feature>
<comment type="similarity">
    <text evidence="2">Belongs to the protein kinase superfamily. CAMK Ser/Thr protein kinase family. CHEK2 subfamily.</text>
</comment>
<evidence type="ECO:0000256" key="2">
    <source>
        <dbReference type="ARBA" id="ARBA00005575"/>
    </source>
</evidence>
<dbReference type="AlphaFoldDB" id="A0A9P9FL80"/>
<evidence type="ECO:0000259" key="10">
    <source>
        <dbReference type="PROSITE" id="PS50006"/>
    </source>
</evidence>